<keyword evidence="3" id="KW-1185">Reference proteome</keyword>
<sequence>MNRYVQCSSHLFSYPATGAVTCVHTQLRATVTRTMPSIDPSSMDSKRSAKSLHVCMALSRHFAVRLHCLLADALRFISSEKRKGARKTFTCAIYARGARRQRYSEERASVGEPRTPGGSLVSPVGWPEPERRAAACVGEQRTACIYMYRSHQHHLLTQYAIFFTECIVTGTRTMLRLIIGFPSDNCR</sequence>
<organism evidence="2 3">
    <name type="scientific">Chrysodeixis includens</name>
    <name type="common">Soybean looper</name>
    <name type="synonym">Pseudoplusia includens</name>
    <dbReference type="NCBI Taxonomy" id="689277"/>
    <lineage>
        <taxon>Eukaryota</taxon>
        <taxon>Metazoa</taxon>
        <taxon>Ecdysozoa</taxon>
        <taxon>Arthropoda</taxon>
        <taxon>Hexapoda</taxon>
        <taxon>Insecta</taxon>
        <taxon>Pterygota</taxon>
        <taxon>Neoptera</taxon>
        <taxon>Endopterygota</taxon>
        <taxon>Lepidoptera</taxon>
        <taxon>Glossata</taxon>
        <taxon>Ditrysia</taxon>
        <taxon>Noctuoidea</taxon>
        <taxon>Noctuidae</taxon>
        <taxon>Plusiinae</taxon>
        <taxon>Chrysodeixis</taxon>
    </lineage>
</organism>
<dbReference type="AlphaFoldDB" id="A0A9N8Q0K8"/>
<evidence type="ECO:0000256" key="1">
    <source>
        <dbReference type="SAM" id="MobiDB-lite"/>
    </source>
</evidence>
<dbReference type="Proteomes" id="UP001154114">
    <property type="component" value="Chromosome 13"/>
</dbReference>
<evidence type="ECO:0000313" key="3">
    <source>
        <dbReference type="Proteomes" id="UP001154114"/>
    </source>
</evidence>
<reference evidence="2" key="1">
    <citation type="submission" date="2021-12" db="EMBL/GenBank/DDBJ databases">
        <authorList>
            <person name="King R."/>
        </authorList>
    </citation>
    <scope>NUCLEOTIDE SEQUENCE</scope>
</reference>
<protein>
    <submittedName>
        <fullName evidence="2">Uncharacterized protein</fullName>
    </submittedName>
</protein>
<accession>A0A9N8Q0K8</accession>
<feature type="region of interest" description="Disordered" evidence="1">
    <location>
        <begin position="104"/>
        <end position="124"/>
    </location>
</feature>
<dbReference type="EMBL" id="LR824016">
    <property type="protein sequence ID" value="CAD0200699.1"/>
    <property type="molecule type" value="Genomic_DNA"/>
</dbReference>
<dbReference type="OrthoDB" id="7469989at2759"/>
<proteinExistence type="predicted"/>
<name>A0A9N8Q0K8_CHRIL</name>
<evidence type="ECO:0000313" key="2">
    <source>
        <dbReference type="EMBL" id="CAD0200699.1"/>
    </source>
</evidence>
<gene>
    <name evidence="2" type="ORF">CINC_LOCUS2383</name>
</gene>